<dbReference type="PANTHER" id="PTHR39441">
    <property type="entry name" value="DUF2252 DOMAIN-CONTAINING PROTEIN"/>
    <property type="match status" value="1"/>
</dbReference>
<evidence type="ECO:0000313" key="2">
    <source>
        <dbReference type="EMBL" id="GLL12036.1"/>
    </source>
</evidence>
<keyword evidence="3" id="KW-1185">Reference proteome</keyword>
<evidence type="ECO:0000313" key="3">
    <source>
        <dbReference type="Proteomes" id="UP001143463"/>
    </source>
</evidence>
<dbReference type="InterPro" id="IPR018721">
    <property type="entry name" value="DUF2252"/>
</dbReference>
<dbReference type="AlphaFoldDB" id="A0A9W6L4Q6"/>
<proteinExistence type="predicted"/>
<protein>
    <recommendedName>
        <fullName evidence="4">DUF2252 domain-containing protein</fullName>
    </recommendedName>
</protein>
<gene>
    <name evidence="2" type="ORF">GCM10017577_31770</name>
</gene>
<sequence length="482" mass="53112">MTRTAAPPAAPERHPAAVGPAERIELGRAARTAAPRSSHAELPARRGKGALKILAAQDVGRVQDLLPIRYARMAISPFTFLRGSAAVMTADLADTPVSGIDVQLCGDAHLANFGFFASPERRLVFDLNDFDETLRGPWEWDVKRLAASVEVAGRDRGFRTRDRAAAVEAAVRAYRRAMRAFAAMTNLDVWYALVETDELWARYRRRVAAPRRARMQRDLTKARSRDNLGALNRFTAVVDGAPRIVAAPPIVVPIRDLYPEEVERRGIEDGIHELLAGYRESLPPDRRTLYDRYRPVDIAHKVVGVGSVGTRCWMLLFLGRDDRDPLFLQAKEAGPSALESVLGPAPQDSAGQRVVEGQRLMQAVGDIFLGWQRAPGVDGEVRDFYLRQLRDWKGSVEVESLRPQGLQIYAEICGQTLARAHARSGDRIAIAAYLGSSSSFDRAVADFARAYADRTETDHAALRRAIDTGRVIASDPSTDGQG</sequence>
<evidence type="ECO:0008006" key="4">
    <source>
        <dbReference type="Google" id="ProtNLM"/>
    </source>
</evidence>
<comment type="caution">
    <text evidence="2">The sequence shown here is derived from an EMBL/GenBank/DDBJ whole genome shotgun (WGS) entry which is preliminary data.</text>
</comment>
<dbReference type="Proteomes" id="UP001143463">
    <property type="component" value="Unassembled WGS sequence"/>
</dbReference>
<accession>A0A9W6L4Q6</accession>
<reference evidence="2" key="1">
    <citation type="journal article" date="2014" name="Int. J. Syst. Evol. Microbiol.">
        <title>Complete genome sequence of Corynebacterium casei LMG S-19264T (=DSM 44701T), isolated from a smear-ripened cheese.</title>
        <authorList>
            <consortium name="US DOE Joint Genome Institute (JGI-PGF)"/>
            <person name="Walter F."/>
            <person name="Albersmeier A."/>
            <person name="Kalinowski J."/>
            <person name="Ruckert C."/>
        </authorList>
    </citation>
    <scope>NUCLEOTIDE SEQUENCE</scope>
    <source>
        <strain evidence="2">VKM Ac-1069</strain>
    </source>
</reference>
<organism evidence="2 3">
    <name type="scientific">Pseudonocardia halophobica</name>
    <dbReference type="NCBI Taxonomy" id="29401"/>
    <lineage>
        <taxon>Bacteria</taxon>
        <taxon>Bacillati</taxon>
        <taxon>Actinomycetota</taxon>
        <taxon>Actinomycetes</taxon>
        <taxon>Pseudonocardiales</taxon>
        <taxon>Pseudonocardiaceae</taxon>
        <taxon>Pseudonocardia</taxon>
    </lineage>
</organism>
<evidence type="ECO:0000256" key="1">
    <source>
        <dbReference type="SAM" id="MobiDB-lite"/>
    </source>
</evidence>
<dbReference type="PANTHER" id="PTHR39441:SF1">
    <property type="entry name" value="DUF2252 DOMAIN-CONTAINING PROTEIN"/>
    <property type="match status" value="1"/>
</dbReference>
<dbReference type="EMBL" id="BSFQ01000011">
    <property type="protein sequence ID" value="GLL12036.1"/>
    <property type="molecule type" value="Genomic_DNA"/>
</dbReference>
<feature type="region of interest" description="Disordered" evidence="1">
    <location>
        <begin position="1"/>
        <end position="20"/>
    </location>
</feature>
<dbReference type="Pfam" id="PF10009">
    <property type="entry name" value="DUF2252"/>
    <property type="match status" value="1"/>
</dbReference>
<reference evidence="2" key="2">
    <citation type="submission" date="2023-01" db="EMBL/GenBank/DDBJ databases">
        <authorList>
            <person name="Sun Q."/>
            <person name="Evtushenko L."/>
        </authorList>
    </citation>
    <scope>NUCLEOTIDE SEQUENCE</scope>
    <source>
        <strain evidence="2">VKM Ac-1069</strain>
    </source>
</reference>
<dbReference type="RefSeq" id="WP_051737367.1">
    <property type="nucleotide sequence ID" value="NZ_BAAAUZ010000043.1"/>
</dbReference>
<name>A0A9W6L4Q6_9PSEU</name>